<reference evidence="3" key="1">
    <citation type="journal article" date="2023" name="Plant J.">
        <title>The genome of the king protea, Protea cynaroides.</title>
        <authorList>
            <person name="Chang J."/>
            <person name="Duong T.A."/>
            <person name="Schoeman C."/>
            <person name="Ma X."/>
            <person name="Roodt D."/>
            <person name="Barker N."/>
            <person name="Li Z."/>
            <person name="Van de Peer Y."/>
            <person name="Mizrachi E."/>
        </authorList>
    </citation>
    <scope>NUCLEOTIDE SEQUENCE</scope>
    <source>
        <tissue evidence="3">Young leaves</tissue>
    </source>
</reference>
<dbReference type="Proteomes" id="UP001141806">
    <property type="component" value="Unassembled WGS sequence"/>
</dbReference>
<keyword evidence="4" id="KW-1185">Reference proteome</keyword>
<feature type="compositionally biased region" description="Basic and acidic residues" evidence="1">
    <location>
        <begin position="147"/>
        <end position="158"/>
    </location>
</feature>
<dbReference type="InterPro" id="IPR057766">
    <property type="entry name" value="Znf-C2H2_OTU1-like_C"/>
</dbReference>
<dbReference type="OrthoDB" id="1920211at2759"/>
<dbReference type="PANTHER" id="PTHR46713">
    <property type="entry name" value="F13M7.16 PROTEIN"/>
    <property type="match status" value="1"/>
</dbReference>
<feature type="domain" description="C2H2-type" evidence="2">
    <location>
        <begin position="8"/>
        <end position="30"/>
    </location>
</feature>
<dbReference type="PANTHER" id="PTHR46713:SF1">
    <property type="entry name" value="F13M7.16 PROTEIN"/>
    <property type="match status" value="1"/>
</dbReference>
<dbReference type="AlphaFoldDB" id="A0A9Q0H0G0"/>
<dbReference type="PROSITE" id="PS00028">
    <property type="entry name" value="ZINC_FINGER_C2H2_1"/>
    <property type="match status" value="1"/>
</dbReference>
<feature type="compositionally biased region" description="Low complexity" evidence="1">
    <location>
        <begin position="135"/>
        <end position="146"/>
    </location>
</feature>
<evidence type="ECO:0000313" key="3">
    <source>
        <dbReference type="EMBL" id="KAJ4955810.1"/>
    </source>
</evidence>
<evidence type="ECO:0000259" key="2">
    <source>
        <dbReference type="PROSITE" id="PS00028"/>
    </source>
</evidence>
<dbReference type="Pfam" id="PF24560">
    <property type="entry name" value="zf-C2H2_OTU1_C"/>
    <property type="match status" value="1"/>
</dbReference>
<feature type="region of interest" description="Disordered" evidence="1">
    <location>
        <begin position="119"/>
        <end position="158"/>
    </location>
</feature>
<proteinExistence type="predicted"/>
<accession>A0A9Q0H0G0</accession>
<comment type="caution">
    <text evidence="3">The sequence shown here is derived from an EMBL/GenBank/DDBJ whole genome shotgun (WGS) entry which is preliminary data.</text>
</comment>
<organism evidence="3 4">
    <name type="scientific">Protea cynaroides</name>
    <dbReference type="NCBI Taxonomy" id="273540"/>
    <lineage>
        <taxon>Eukaryota</taxon>
        <taxon>Viridiplantae</taxon>
        <taxon>Streptophyta</taxon>
        <taxon>Embryophyta</taxon>
        <taxon>Tracheophyta</taxon>
        <taxon>Spermatophyta</taxon>
        <taxon>Magnoliopsida</taxon>
        <taxon>Proteales</taxon>
        <taxon>Proteaceae</taxon>
        <taxon>Protea</taxon>
    </lineage>
</organism>
<gene>
    <name evidence="3" type="ORF">NE237_012593</name>
</gene>
<name>A0A9Q0H0G0_9MAGN</name>
<protein>
    <recommendedName>
        <fullName evidence="2">C2H2-type domain-containing protein</fullName>
    </recommendedName>
</protein>
<dbReference type="InterPro" id="IPR013087">
    <property type="entry name" value="Znf_C2H2_type"/>
</dbReference>
<evidence type="ECO:0000256" key="1">
    <source>
        <dbReference type="SAM" id="MobiDB-lite"/>
    </source>
</evidence>
<sequence length="158" mass="17161">MAGLSLRCRDCGALLKSVEEAQEHAELTSHSNFAKSTEAVLNLVCNSCSNPCQSRIADLLLSYFRFSPSAKLDSEMEETGESPRCRSEGLVTEYLVATFGDYFTDVKLRGLPFARKRVDGAEPEQAVVDPPNGTSSISRSGVSSEGSRGRDTRDQNSC</sequence>
<evidence type="ECO:0000313" key="4">
    <source>
        <dbReference type="Proteomes" id="UP001141806"/>
    </source>
</evidence>
<dbReference type="EMBL" id="JAMYWD010000011">
    <property type="protein sequence ID" value="KAJ4955810.1"/>
    <property type="molecule type" value="Genomic_DNA"/>
</dbReference>